<dbReference type="AlphaFoldDB" id="L1J8T0"/>
<name>L1J8T0_GUITC</name>
<sequence length="105" mass="12042">MVNSKAQMDNILKDQEVKVLDADSSSFYAHHWIQPHSTPFVHEQGWFRDHKAPSYSTFSTARTSSLQYSPDSWWTKLHYGGAKFRIEEHDKTCIPGSVWVAGESV</sequence>
<protein>
    <submittedName>
        <fullName evidence="1 2">Uncharacterized protein</fullName>
    </submittedName>
</protein>
<dbReference type="EnsemblProtists" id="EKX44926">
    <property type="protein sequence ID" value="EKX44926"/>
    <property type="gene ID" value="GUITHDRAFT_139516"/>
</dbReference>
<dbReference type="PaxDb" id="55529-EKX44926"/>
<dbReference type="EMBL" id="JH993002">
    <property type="protein sequence ID" value="EKX44926.1"/>
    <property type="molecule type" value="Genomic_DNA"/>
</dbReference>
<gene>
    <name evidence="1" type="ORF">GUITHDRAFT_139516</name>
</gene>
<keyword evidence="3" id="KW-1185">Reference proteome</keyword>
<reference evidence="2" key="3">
    <citation type="submission" date="2015-06" db="UniProtKB">
        <authorList>
            <consortium name="EnsemblProtists"/>
        </authorList>
    </citation>
    <scope>IDENTIFICATION</scope>
</reference>
<organism evidence="1">
    <name type="scientific">Guillardia theta (strain CCMP2712)</name>
    <name type="common">Cryptophyte</name>
    <dbReference type="NCBI Taxonomy" id="905079"/>
    <lineage>
        <taxon>Eukaryota</taxon>
        <taxon>Cryptophyceae</taxon>
        <taxon>Pyrenomonadales</taxon>
        <taxon>Geminigeraceae</taxon>
        <taxon>Guillardia</taxon>
    </lineage>
</organism>
<dbReference type="Proteomes" id="UP000011087">
    <property type="component" value="Unassembled WGS sequence"/>
</dbReference>
<dbReference type="GeneID" id="17301597"/>
<dbReference type="KEGG" id="gtt:GUITHDRAFT_139516"/>
<evidence type="ECO:0000313" key="3">
    <source>
        <dbReference type="Proteomes" id="UP000011087"/>
    </source>
</evidence>
<dbReference type="HOGENOM" id="CLU_2532274_0_0_1"/>
<proteinExistence type="predicted"/>
<dbReference type="RefSeq" id="XP_005831906.1">
    <property type="nucleotide sequence ID" value="XM_005831849.1"/>
</dbReference>
<reference evidence="1 3" key="1">
    <citation type="journal article" date="2012" name="Nature">
        <title>Algal genomes reveal evolutionary mosaicism and the fate of nucleomorphs.</title>
        <authorList>
            <consortium name="DOE Joint Genome Institute"/>
            <person name="Curtis B.A."/>
            <person name="Tanifuji G."/>
            <person name="Burki F."/>
            <person name="Gruber A."/>
            <person name="Irimia M."/>
            <person name="Maruyama S."/>
            <person name="Arias M.C."/>
            <person name="Ball S.G."/>
            <person name="Gile G.H."/>
            <person name="Hirakawa Y."/>
            <person name="Hopkins J.F."/>
            <person name="Kuo A."/>
            <person name="Rensing S.A."/>
            <person name="Schmutz J."/>
            <person name="Symeonidi A."/>
            <person name="Elias M."/>
            <person name="Eveleigh R.J."/>
            <person name="Herman E.K."/>
            <person name="Klute M.J."/>
            <person name="Nakayama T."/>
            <person name="Obornik M."/>
            <person name="Reyes-Prieto A."/>
            <person name="Armbrust E.V."/>
            <person name="Aves S.J."/>
            <person name="Beiko R.G."/>
            <person name="Coutinho P."/>
            <person name="Dacks J.B."/>
            <person name="Durnford D.G."/>
            <person name="Fast N.M."/>
            <person name="Green B.R."/>
            <person name="Grisdale C.J."/>
            <person name="Hempel F."/>
            <person name="Henrissat B."/>
            <person name="Hoppner M.P."/>
            <person name="Ishida K."/>
            <person name="Kim E."/>
            <person name="Koreny L."/>
            <person name="Kroth P.G."/>
            <person name="Liu Y."/>
            <person name="Malik S.B."/>
            <person name="Maier U.G."/>
            <person name="McRose D."/>
            <person name="Mock T."/>
            <person name="Neilson J.A."/>
            <person name="Onodera N.T."/>
            <person name="Poole A.M."/>
            <person name="Pritham E.J."/>
            <person name="Richards T.A."/>
            <person name="Rocap G."/>
            <person name="Roy S.W."/>
            <person name="Sarai C."/>
            <person name="Schaack S."/>
            <person name="Shirato S."/>
            <person name="Slamovits C.H."/>
            <person name="Spencer D.F."/>
            <person name="Suzuki S."/>
            <person name="Worden A.Z."/>
            <person name="Zauner S."/>
            <person name="Barry K."/>
            <person name="Bell C."/>
            <person name="Bharti A.K."/>
            <person name="Crow J.A."/>
            <person name="Grimwood J."/>
            <person name="Kramer R."/>
            <person name="Lindquist E."/>
            <person name="Lucas S."/>
            <person name="Salamov A."/>
            <person name="McFadden G.I."/>
            <person name="Lane C.E."/>
            <person name="Keeling P.J."/>
            <person name="Gray M.W."/>
            <person name="Grigoriev I.V."/>
            <person name="Archibald J.M."/>
        </authorList>
    </citation>
    <scope>NUCLEOTIDE SEQUENCE</scope>
    <source>
        <strain evidence="1 3">CCMP2712</strain>
    </source>
</reference>
<evidence type="ECO:0000313" key="1">
    <source>
        <dbReference type="EMBL" id="EKX44926.1"/>
    </source>
</evidence>
<accession>L1J8T0</accession>
<evidence type="ECO:0000313" key="2">
    <source>
        <dbReference type="EnsemblProtists" id="EKX44926"/>
    </source>
</evidence>
<reference evidence="3" key="2">
    <citation type="submission" date="2012-11" db="EMBL/GenBank/DDBJ databases">
        <authorList>
            <person name="Kuo A."/>
            <person name="Curtis B.A."/>
            <person name="Tanifuji G."/>
            <person name="Burki F."/>
            <person name="Gruber A."/>
            <person name="Irimia M."/>
            <person name="Maruyama S."/>
            <person name="Arias M.C."/>
            <person name="Ball S.G."/>
            <person name="Gile G.H."/>
            <person name="Hirakawa Y."/>
            <person name="Hopkins J.F."/>
            <person name="Rensing S.A."/>
            <person name="Schmutz J."/>
            <person name="Symeonidi A."/>
            <person name="Elias M."/>
            <person name="Eveleigh R.J."/>
            <person name="Herman E.K."/>
            <person name="Klute M.J."/>
            <person name="Nakayama T."/>
            <person name="Obornik M."/>
            <person name="Reyes-Prieto A."/>
            <person name="Armbrust E.V."/>
            <person name="Aves S.J."/>
            <person name="Beiko R.G."/>
            <person name="Coutinho P."/>
            <person name="Dacks J.B."/>
            <person name="Durnford D.G."/>
            <person name="Fast N.M."/>
            <person name="Green B.R."/>
            <person name="Grisdale C."/>
            <person name="Hempe F."/>
            <person name="Henrissat B."/>
            <person name="Hoppner M.P."/>
            <person name="Ishida K.-I."/>
            <person name="Kim E."/>
            <person name="Koreny L."/>
            <person name="Kroth P.G."/>
            <person name="Liu Y."/>
            <person name="Malik S.-B."/>
            <person name="Maier U.G."/>
            <person name="McRose D."/>
            <person name="Mock T."/>
            <person name="Neilson J.A."/>
            <person name="Onodera N.T."/>
            <person name="Poole A.M."/>
            <person name="Pritham E.J."/>
            <person name="Richards T.A."/>
            <person name="Rocap G."/>
            <person name="Roy S.W."/>
            <person name="Sarai C."/>
            <person name="Schaack S."/>
            <person name="Shirato S."/>
            <person name="Slamovits C.H."/>
            <person name="Spencer D.F."/>
            <person name="Suzuki S."/>
            <person name="Worden A.Z."/>
            <person name="Zauner S."/>
            <person name="Barry K."/>
            <person name="Bell C."/>
            <person name="Bharti A.K."/>
            <person name="Crow J.A."/>
            <person name="Grimwood J."/>
            <person name="Kramer R."/>
            <person name="Lindquist E."/>
            <person name="Lucas S."/>
            <person name="Salamov A."/>
            <person name="McFadden G.I."/>
            <person name="Lane C.E."/>
            <person name="Keeling P.J."/>
            <person name="Gray M.W."/>
            <person name="Grigoriev I.V."/>
            <person name="Archibald J.M."/>
        </authorList>
    </citation>
    <scope>NUCLEOTIDE SEQUENCE</scope>
    <source>
        <strain evidence="3">CCMP2712</strain>
    </source>
</reference>